<accession>A0A929F9S6</accession>
<dbReference type="GO" id="GO:0004803">
    <property type="term" value="F:transposase activity"/>
    <property type="evidence" value="ECO:0007669"/>
    <property type="project" value="InterPro"/>
</dbReference>
<gene>
    <name evidence="1" type="ORF">IQ260_13825</name>
</gene>
<dbReference type="GO" id="GO:0006313">
    <property type="term" value="P:DNA transposition"/>
    <property type="evidence" value="ECO:0007669"/>
    <property type="project" value="InterPro"/>
</dbReference>
<keyword evidence="2" id="KW-1185">Reference proteome</keyword>
<comment type="caution">
    <text evidence="1">The sequence shown here is derived from an EMBL/GenBank/DDBJ whole genome shotgun (WGS) entry which is preliminary data.</text>
</comment>
<organism evidence="1 2">
    <name type="scientific">Leptolyngbya cf. ectocarpi LEGE 11479</name>
    <dbReference type="NCBI Taxonomy" id="1828722"/>
    <lineage>
        <taxon>Bacteria</taxon>
        <taxon>Bacillati</taxon>
        <taxon>Cyanobacteriota</taxon>
        <taxon>Cyanophyceae</taxon>
        <taxon>Leptolyngbyales</taxon>
        <taxon>Leptolyngbyaceae</taxon>
        <taxon>Leptolyngbya group</taxon>
        <taxon>Leptolyngbya</taxon>
    </lineage>
</organism>
<name>A0A929F9S6_LEPEC</name>
<dbReference type="Proteomes" id="UP000615026">
    <property type="component" value="Unassembled WGS sequence"/>
</dbReference>
<evidence type="ECO:0000313" key="2">
    <source>
        <dbReference type="Proteomes" id="UP000615026"/>
    </source>
</evidence>
<dbReference type="SUPFAM" id="SSF143422">
    <property type="entry name" value="Transposase IS200-like"/>
    <property type="match status" value="1"/>
</dbReference>
<evidence type="ECO:0000313" key="1">
    <source>
        <dbReference type="EMBL" id="MBE9067734.1"/>
    </source>
</evidence>
<protein>
    <submittedName>
        <fullName evidence="1">Uncharacterized protein</fullName>
    </submittedName>
</protein>
<dbReference type="AlphaFoldDB" id="A0A929F9S6"/>
<dbReference type="EMBL" id="JADEXP010000116">
    <property type="protein sequence ID" value="MBE9067734.1"/>
    <property type="molecule type" value="Genomic_DNA"/>
</dbReference>
<dbReference type="RefSeq" id="WP_193993694.1">
    <property type="nucleotide sequence ID" value="NZ_JADEXP010000116.1"/>
</dbReference>
<reference evidence="1" key="1">
    <citation type="submission" date="2020-10" db="EMBL/GenBank/DDBJ databases">
        <authorList>
            <person name="Castelo-Branco R."/>
            <person name="Eusebio N."/>
            <person name="Adriana R."/>
            <person name="Vieira A."/>
            <person name="Brugerolle De Fraissinette N."/>
            <person name="Rezende De Castro R."/>
            <person name="Schneider M.P."/>
            <person name="Vasconcelos V."/>
            <person name="Leao P.N."/>
        </authorList>
    </citation>
    <scope>NUCLEOTIDE SEQUENCE</scope>
    <source>
        <strain evidence="1">LEGE 11479</strain>
    </source>
</reference>
<dbReference type="GO" id="GO:0003677">
    <property type="term" value="F:DNA binding"/>
    <property type="evidence" value="ECO:0007669"/>
    <property type="project" value="InterPro"/>
</dbReference>
<dbReference type="Gene3D" id="3.30.70.1290">
    <property type="entry name" value="Transposase IS200-like"/>
    <property type="match status" value="1"/>
</dbReference>
<proteinExistence type="predicted"/>
<sequence length="167" mass="18437">MTSTFHLELSKPSAKLYHVHLLTHQEEFLLGDLSGEHTQLNPSGQIAVAEWQQSAAAHQRDIELDLWTVLPNGVQALIAVVNSDSQLSSYGSRHTSPKPPRALSSFVAGFKAAAAKRINLVRGRPGAPVWQRGYQEQCIDDPKTLTRIRRLLTNQIHAAEMLPDTGN</sequence>
<dbReference type="InterPro" id="IPR036515">
    <property type="entry name" value="Transposase_17_sf"/>
</dbReference>